<proteinExistence type="predicted"/>
<feature type="region of interest" description="Disordered" evidence="1">
    <location>
        <begin position="49"/>
        <end position="81"/>
    </location>
</feature>
<evidence type="ECO:0000256" key="1">
    <source>
        <dbReference type="SAM" id="MobiDB-lite"/>
    </source>
</evidence>
<reference evidence="2 3" key="1">
    <citation type="journal article" date="2024" name="G3 (Bethesda)">
        <title>Genome assembly of Hibiscus sabdariffa L. provides insights into metabolisms of medicinal natural products.</title>
        <authorList>
            <person name="Kim T."/>
        </authorList>
    </citation>
    <scope>NUCLEOTIDE SEQUENCE [LARGE SCALE GENOMIC DNA]</scope>
    <source>
        <strain evidence="2">TK-2024</strain>
        <tissue evidence="2">Old leaves</tissue>
    </source>
</reference>
<dbReference type="Proteomes" id="UP001472677">
    <property type="component" value="Unassembled WGS sequence"/>
</dbReference>
<feature type="compositionally biased region" description="Polar residues" evidence="1">
    <location>
        <begin position="71"/>
        <end position="81"/>
    </location>
</feature>
<dbReference type="EMBL" id="JBBPBM010000004">
    <property type="protein sequence ID" value="KAK8589394.1"/>
    <property type="molecule type" value="Genomic_DNA"/>
</dbReference>
<sequence length="81" mass="8832">MEWACRRRYLRLLTILAGVEDYCNLVMRRRLTPQAVASGGARLLCSASPRPSDALAPSLRSPHASGALFNTKRTTGTDTQG</sequence>
<protein>
    <submittedName>
        <fullName evidence="2">Uncharacterized protein</fullName>
    </submittedName>
</protein>
<keyword evidence="3" id="KW-1185">Reference proteome</keyword>
<evidence type="ECO:0000313" key="3">
    <source>
        <dbReference type="Proteomes" id="UP001472677"/>
    </source>
</evidence>
<name>A0ABR2FZD9_9ROSI</name>
<comment type="caution">
    <text evidence="2">The sequence shown here is derived from an EMBL/GenBank/DDBJ whole genome shotgun (WGS) entry which is preliminary data.</text>
</comment>
<accession>A0ABR2FZD9</accession>
<gene>
    <name evidence="2" type="ORF">V6N12_023792</name>
</gene>
<evidence type="ECO:0000313" key="2">
    <source>
        <dbReference type="EMBL" id="KAK8589394.1"/>
    </source>
</evidence>
<organism evidence="2 3">
    <name type="scientific">Hibiscus sabdariffa</name>
    <name type="common">roselle</name>
    <dbReference type="NCBI Taxonomy" id="183260"/>
    <lineage>
        <taxon>Eukaryota</taxon>
        <taxon>Viridiplantae</taxon>
        <taxon>Streptophyta</taxon>
        <taxon>Embryophyta</taxon>
        <taxon>Tracheophyta</taxon>
        <taxon>Spermatophyta</taxon>
        <taxon>Magnoliopsida</taxon>
        <taxon>eudicotyledons</taxon>
        <taxon>Gunneridae</taxon>
        <taxon>Pentapetalae</taxon>
        <taxon>rosids</taxon>
        <taxon>malvids</taxon>
        <taxon>Malvales</taxon>
        <taxon>Malvaceae</taxon>
        <taxon>Malvoideae</taxon>
        <taxon>Hibiscus</taxon>
    </lineage>
</organism>